<dbReference type="InterPro" id="IPR056086">
    <property type="entry name" value="DUF7669"/>
</dbReference>
<name>A0ABV8UWA6_9BACL</name>
<dbReference type="Pfam" id="PF24706">
    <property type="entry name" value="DUF7669"/>
    <property type="match status" value="1"/>
</dbReference>
<proteinExistence type="predicted"/>
<keyword evidence="3" id="KW-1185">Reference proteome</keyword>
<protein>
    <recommendedName>
        <fullName evidence="1">DUF7669 domain-containing protein</fullName>
    </recommendedName>
</protein>
<organism evidence="2 3">
    <name type="scientific">Chryseomicrobium palamuruense</name>
    <dbReference type="NCBI Taxonomy" id="682973"/>
    <lineage>
        <taxon>Bacteria</taxon>
        <taxon>Bacillati</taxon>
        <taxon>Bacillota</taxon>
        <taxon>Bacilli</taxon>
        <taxon>Bacillales</taxon>
        <taxon>Caryophanaceae</taxon>
        <taxon>Chryseomicrobium</taxon>
    </lineage>
</organism>
<accession>A0ABV8UWA6</accession>
<feature type="domain" description="DUF7669" evidence="1">
    <location>
        <begin position="14"/>
        <end position="80"/>
    </location>
</feature>
<gene>
    <name evidence="2" type="ORF">ACFO0S_11060</name>
</gene>
<dbReference type="Proteomes" id="UP001595733">
    <property type="component" value="Unassembled WGS sequence"/>
</dbReference>
<evidence type="ECO:0000313" key="3">
    <source>
        <dbReference type="Proteomes" id="UP001595733"/>
    </source>
</evidence>
<evidence type="ECO:0000313" key="2">
    <source>
        <dbReference type="EMBL" id="MFC4355592.1"/>
    </source>
</evidence>
<sequence>MNYKTTCREELLTTMKEFVKRTGRNEFTVLEVLDEMHKRESIYKESTIRTHLTSKCRVGAPTHHTVTFEDYVRVGKGKYAFHSTHL</sequence>
<dbReference type="EMBL" id="JBHSEF010000023">
    <property type="protein sequence ID" value="MFC4355592.1"/>
    <property type="molecule type" value="Genomic_DNA"/>
</dbReference>
<evidence type="ECO:0000259" key="1">
    <source>
        <dbReference type="Pfam" id="PF24706"/>
    </source>
</evidence>
<dbReference type="RefSeq" id="WP_378142110.1">
    <property type="nucleotide sequence ID" value="NZ_JBHSEF010000023.1"/>
</dbReference>
<reference evidence="3" key="1">
    <citation type="journal article" date="2019" name="Int. J. Syst. Evol. Microbiol.">
        <title>The Global Catalogue of Microorganisms (GCM) 10K type strain sequencing project: providing services to taxonomists for standard genome sequencing and annotation.</title>
        <authorList>
            <consortium name="The Broad Institute Genomics Platform"/>
            <consortium name="The Broad Institute Genome Sequencing Center for Infectious Disease"/>
            <person name="Wu L."/>
            <person name="Ma J."/>
        </authorList>
    </citation>
    <scope>NUCLEOTIDE SEQUENCE [LARGE SCALE GENOMIC DNA]</scope>
    <source>
        <strain evidence="3">CCUG 50353</strain>
    </source>
</reference>
<comment type="caution">
    <text evidence="2">The sequence shown here is derived from an EMBL/GenBank/DDBJ whole genome shotgun (WGS) entry which is preliminary data.</text>
</comment>